<proteinExistence type="predicted"/>
<feature type="non-terminal residue" evidence="2">
    <location>
        <position position="1"/>
    </location>
</feature>
<feature type="coiled-coil region" evidence="1">
    <location>
        <begin position="36"/>
        <end position="159"/>
    </location>
</feature>
<dbReference type="EMBL" id="CAJVQB010029858">
    <property type="protein sequence ID" value="CAG8814701.1"/>
    <property type="molecule type" value="Genomic_DNA"/>
</dbReference>
<dbReference type="Proteomes" id="UP000789901">
    <property type="component" value="Unassembled WGS sequence"/>
</dbReference>
<keyword evidence="1" id="KW-0175">Coiled coil</keyword>
<evidence type="ECO:0000313" key="2">
    <source>
        <dbReference type="EMBL" id="CAG8814701.1"/>
    </source>
</evidence>
<keyword evidence="3" id="KW-1185">Reference proteome</keyword>
<evidence type="ECO:0000256" key="1">
    <source>
        <dbReference type="SAM" id="Coils"/>
    </source>
</evidence>
<gene>
    <name evidence="2" type="ORF">GMARGA_LOCUS26111</name>
</gene>
<comment type="caution">
    <text evidence="2">The sequence shown here is derived from an EMBL/GenBank/DDBJ whole genome shotgun (WGS) entry which is preliminary data.</text>
</comment>
<protein>
    <submittedName>
        <fullName evidence="2">8970_t:CDS:1</fullName>
    </submittedName>
</protein>
<organism evidence="2 3">
    <name type="scientific">Gigaspora margarita</name>
    <dbReference type="NCBI Taxonomy" id="4874"/>
    <lineage>
        <taxon>Eukaryota</taxon>
        <taxon>Fungi</taxon>
        <taxon>Fungi incertae sedis</taxon>
        <taxon>Mucoromycota</taxon>
        <taxon>Glomeromycotina</taxon>
        <taxon>Glomeromycetes</taxon>
        <taxon>Diversisporales</taxon>
        <taxon>Gigasporaceae</taxon>
        <taxon>Gigaspora</taxon>
    </lineage>
</organism>
<name>A0ABN7W3U6_GIGMA</name>
<evidence type="ECO:0000313" key="3">
    <source>
        <dbReference type="Proteomes" id="UP000789901"/>
    </source>
</evidence>
<sequence>NSALEQDNAELKSRNIVLGETNLDLITKLTVSEKELETVKESNVDLKMKLTKTEDEREAFKTKLGISEKERQASGRTIVELRTRLIAIEDKNASLKKSLKDLNIQKVKDDRISQKRLNTIMKLKQNYQEQQELLEKLRKEENTKKYESIMRDVNEAINECNGEC</sequence>
<reference evidence="2 3" key="1">
    <citation type="submission" date="2021-06" db="EMBL/GenBank/DDBJ databases">
        <authorList>
            <person name="Kallberg Y."/>
            <person name="Tangrot J."/>
            <person name="Rosling A."/>
        </authorList>
    </citation>
    <scope>NUCLEOTIDE SEQUENCE [LARGE SCALE GENOMIC DNA]</scope>
    <source>
        <strain evidence="2 3">120-4 pot B 10/14</strain>
    </source>
</reference>
<accession>A0ABN7W3U6</accession>